<protein>
    <submittedName>
        <fullName evidence="2">Uncharacterized protein</fullName>
    </submittedName>
</protein>
<keyword evidence="3" id="KW-1185">Reference proteome</keyword>
<evidence type="ECO:0000313" key="3">
    <source>
        <dbReference type="Proteomes" id="UP000521868"/>
    </source>
</evidence>
<dbReference type="RefSeq" id="WP_168106849.1">
    <property type="nucleotide sequence ID" value="NZ_VTOX01000002.1"/>
</dbReference>
<dbReference type="AlphaFoldDB" id="A0A7X6DEV1"/>
<name>A0A7X6DEV1_9BURK</name>
<evidence type="ECO:0000313" key="2">
    <source>
        <dbReference type="EMBL" id="NKE65763.1"/>
    </source>
</evidence>
<reference evidence="2 3" key="1">
    <citation type="journal article" date="2020" name="Nature">
        <title>Bacterial chemolithoautotrophy via manganese oxidation.</title>
        <authorList>
            <person name="Yu H."/>
            <person name="Leadbetter J.R."/>
        </authorList>
    </citation>
    <scope>NUCLEOTIDE SEQUENCE [LARGE SCALE GENOMIC DNA]</scope>
    <source>
        <strain evidence="2 3">RBP-1</strain>
    </source>
</reference>
<accession>A0A7X6DEV1</accession>
<dbReference type="Proteomes" id="UP000521868">
    <property type="component" value="Unassembled WGS sequence"/>
</dbReference>
<keyword evidence="1" id="KW-0812">Transmembrane</keyword>
<organism evidence="2 3">
    <name type="scientific">Ramlibacter lithotrophicus</name>
    <dbReference type="NCBI Taxonomy" id="2606681"/>
    <lineage>
        <taxon>Bacteria</taxon>
        <taxon>Pseudomonadati</taxon>
        <taxon>Pseudomonadota</taxon>
        <taxon>Betaproteobacteria</taxon>
        <taxon>Burkholderiales</taxon>
        <taxon>Comamonadaceae</taxon>
        <taxon>Ramlibacter</taxon>
    </lineage>
</organism>
<proteinExistence type="predicted"/>
<keyword evidence="1" id="KW-0472">Membrane</keyword>
<dbReference type="EMBL" id="VTOX01000002">
    <property type="protein sequence ID" value="NKE65763.1"/>
    <property type="molecule type" value="Genomic_DNA"/>
</dbReference>
<gene>
    <name evidence="2" type="ORF">RAMLITH_08000</name>
</gene>
<comment type="caution">
    <text evidence="2">The sequence shown here is derived from an EMBL/GenBank/DDBJ whole genome shotgun (WGS) entry which is preliminary data.</text>
</comment>
<sequence>MNTRLQAIVRRRAALVREIALQRDRSAALLAQLRTQLALAGVALVAGRLLRRSRWARLLALGSAVAGGLLPLAARWLAARR</sequence>
<keyword evidence="1" id="KW-1133">Transmembrane helix</keyword>
<evidence type="ECO:0000256" key="1">
    <source>
        <dbReference type="SAM" id="Phobius"/>
    </source>
</evidence>
<feature type="transmembrane region" description="Helical" evidence="1">
    <location>
        <begin position="58"/>
        <end position="78"/>
    </location>
</feature>